<evidence type="ECO:0000313" key="1">
    <source>
        <dbReference type="EMBL" id="DAF99477.1"/>
    </source>
</evidence>
<dbReference type="EMBL" id="BK016166">
    <property type="protein sequence ID" value="DAF99477.1"/>
    <property type="molecule type" value="Genomic_DNA"/>
</dbReference>
<reference evidence="1" key="1">
    <citation type="journal article" date="2021" name="Proc. Natl. Acad. Sci. U.S.A.">
        <title>A Catalog of Tens of Thousands of Viruses from Human Metagenomes Reveals Hidden Associations with Chronic Diseases.</title>
        <authorList>
            <person name="Tisza M.J."/>
            <person name="Buck C.B."/>
        </authorList>
    </citation>
    <scope>NUCLEOTIDE SEQUENCE</scope>
    <source>
        <strain evidence="1">CtKtV17</strain>
    </source>
</reference>
<sequence>MTIDEWIALYEKKTDSTFKPHPNFKLLYFPERGFCEVAFEPKTEMVMAYQLCGDGRFWKRVLDSLAMVAGFKHCGAILIRRVKAYIRLFGFRIVREEKLVDGTSIYYCEDKQGNHLRLAPAWKERDGYAYYATWEVNDGPKIKLGNA</sequence>
<protein>
    <submittedName>
        <fullName evidence="1">Uncharacterized protein</fullName>
    </submittedName>
</protein>
<proteinExistence type="predicted"/>
<name>A0A8S5UYB5_9VIRU</name>
<organism evidence="1">
    <name type="scientific">Phage sp. ctKtV17</name>
    <dbReference type="NCBI Taxonomy" id="2825792"/>
    <lineage>
        <taxon>Viruses</taxon>
    </lineage>
</organism>
<accession>A0A8S5UYB5</accession>